<sequence>MVPPLTTNVLISDAVTSGYDLVIVGFSLYASHIATSNPTSTIYGGLLNTVGAPYFLQWACNTGRE</sequence>
<comment type="caution">
    <text evidence="1">The sequence shown here is derived from an EMBL/GenBank/DDBJ whole genome shotgun (WGS) entry which is preliminary data.</text>
</comment>
<keyword evidence="2" id="KW-1185">Reference proteome</keyword>
<proteinExistence type="predicted"/>
<accession>A0AAW2Z430</accession>
<evidence type="ECO:0000313" key="2">
    <source>
        <dbReference type="Proteomes" id="UP001431209"/>
    </source>
</evidence>
<organism evidence="1 2">
    <name type="scientific">Acrasis kona</name>
    <dbReference type="NCBI Taxonomy" id="1008807"/>
    <lineage>
        <taxon>Eukaryota</taxon>
        <taxon>Discoba</taxon>
        <taxon>Heterolobosea</taxon>
        <taxon>Tetramitia</taxon>
        <taxon>Eutetramitia</taxon>
        <taxon>Acrasidae</taxon>
        <taxon>Acrasis</taxon>
    </lineage>
</organism>
<dbReference type="AlphaFoldDB" id="A0AAW2Z430"/>
<gene>
    <name evidence="1" type="ORF">AKO1_002861</name>
</gene>
<dbReference type="Proteomes" id="UP001431209">
    <property type="component" value="Unassembled WGS sequence"/>
</dbReference>
<protein>
    <submittedName>
        <fullName evidence="1">Uncharacterized protein</fullName>
    </submittedName>
</protein>
<feature type="non-terminal residue" evidence="1">
    <location>
        <position position="65"/>
    </location>
</feature>
<reference evidence="1 2" key="1">
    <citation type="submission" date="2024-03" db="EMBL/GenBank/DDBJ databases">
        <title>The Acrasis kona genome and developmental transcriptomes reveal deep origins of eukaryotic multicellular pathways.</title>
        <authorList>
            <person name="Sheikh S."/>
            <person name="Fu C.-J."/>
            <person name="Brown M.W."/>
            <person name="Baldauf S.L."/>
        </authorList>
    </citation>
    <scope>NUCLEOTIDE SEQUENCE [LARGE SCALE GENOMIC DNA]</scope>
    <source>
        <strain evidence="1 2">ATCC MYA-3509</strain>
    </source>
</reference>
<evidence type="ECO:0000313" key="1">
    <source>
        <dbReference type="EMBL" id="KAL0483720.1"/>
    </source>
</evidence>
<name>A0AAW2Z430_9EUKA</name>
<dbReference type="EMBL" id="JAOPGA020000981">
    <property type="protein sequence ID" value="KAL0483720.1"/>
    <property type="molecule type" value="Genomic_DNA"/>
</dbReference>